<evidence type="ECO:0000313" key="3">
    <source>
        <dbReference type="Proteomes" id="UP000225277"/>
    </source>
</evidence>
<dbReference type="GeneID" id="35596662"/>
<dbReference type="RefSeq" id="XP_023622444.1">
    <property type="nucleotide sequence ID" value="XM_023766676.1"/>
</dbReference>
<organism evidence="2 3">
    <name type="scientific">Ramularia collo-cygni</name>
    <dbReference type="NCBI Taxonomy" id="112498"/>
    <lineage>
        <taxon>Eukaryota</taxon>
        <taxon>Fungi</taxon>
        <taxon>Dikarya</taxon>
        <taxon>Ascomycota</taxon>
        <taxon>Pezizomycotina</taxon>
        <taxon>Dothideomycetes</taxon>
        <taxon>Dothideomycetidae</taxon>
        <taxon>Mycosphaerellales</taxon>
        <taxon>Mycosphaerellaceae</taxon>
        <taxon>Ramularia</taxon>
    </lineage>
</organism>
<keyword evidence="3" id="KW-1185">Reference proteome</keyword>
<gene>
    <name evidence="2" type="ORF">RCC_01402</name>
</gene>
<dbReference type="EMBL" id="FJUY01000001">
    <property type="protein sequence ID" value="CZT15548.1"/>
    <property type="molecule type" value="Genomic_DNA"/>
</dbReference>
<proteinExistence type="predicted"/>
<sequence length="237" mass="26927">MGSFHIPMWKTARRWLPSTRIYIFGAMRRVNLDPLHRSCLYTCCVFFHHYSKTYSMPFWLHPSPSALIDGRETEASSIYDIRQSGVQSRPLDRCVYRRNMPSRMSSSASKQAGDERRSETLSAAERTEFRQRKNGSNDIHDKRLVFGSISRDEGFYLQPYNANAQARLGVHDGLRRGGARMASSEPVSKQTMPGQAPVTRESSPMQPACRWISPGLCAVVQPERDFGRGNASWDFTG</sequence>
<name>A0A2D3UP58_9PEZI</name>
<dbReference type="AlphaFoldDB" id="A0A2D3UP58"/>
<evidence type="ECO:0000256" key="1">
    <source>
        <dbReference type="SAM" id="MobiDB-lite"/>
    </source>
</evidence>
<dbReference type="Proteomes" id="UP000225277">
    <property type="component" value="Unassembled WGS sequence"/>
</dbReference>
<accession>A0A2D3UP58</accession>
<feature type="region of interest" description="Disordered" evidence="1">
    <location>
        <begin position="177"/>
        <end position="207"/>
    </location>
</feature>
<feature type="compositionally biased region" description="Basic and acidic residues" evidence="1">
    <location>
        <begin position="112"/>
        <end position="131"/>
    </location>
</feature>
<evidence type="ECO:0000313" key="2">
    <source>
        <dbReference type="EMBL" id="CZT15548.1"/>
    </source>
</evidence>
<feature type="region of interest" description="Disordered" evidence="1">
    <location>
        <begin position="101"/>
        <end position="136"/>
    </location>
</feature>
<protein>
    <submittedName>
        <fullName evidence="2">Uncharacterized protein</fullName>
    </submittedName>
</protein>
<reference evidence="2 3" key="1">
    <citation type="submission" date="2016-03" db="EMBL/GenBank/DDBJ databases">
        <authorList>
            <person name="Ploux O."/>
        </authorList>
    </citation>
    <scope>NUCLEOTIDE SEQUENCE [LARGE SCALE GENOMIC DNA]</scope>
    <source>
        <strain evidence="2 3">URUG2</strain>
    </source>
</reference>